<evidence type="ECO:0000313" key="3">
    <source>
        <dbReference type="EMBL" id="EAK0467938.1"/>
    </source>
</evidence>
<protein>
    <submittedName>
        <fullName evidence="2">Alkaline phosphatase family protein</fullName>
    </submittedName>
</protein>
<dbReference type="AlphaFoldDB" id="A0A5L4IIC6"/>
<gene>
    <name evidence="2" type="ORF">AAH17_01235</name>
    <name evidence="3" type="ORF">AAH24_00925</name>
    <name evidence="1" type="ORF">BVH53_00280</name>
</gene>
<dbReference type="InterPro" id="IPR002591">
    <property type="entry name" value="Phosphodiest/P_Trfase"/>
</dbReference>
<sequence length="267" mass="30139">MSKVVLVILDGLEYSTAQQCMGGLLALCNANMGKIYKMKSELPSISRPLYECILTGVKPALSGILNNYCKPFSSNRSIFEYAKLANLKAGAAAYYWISELYNKTLFDRVKDRIIINEQSLNIPYGIFYYEDDYNDSHLFSDAECLRVKFDLDFTLFHSMNIDDIGHKFSHDSKEYRNAARKVDTILSSLVLKWLEEGVNVIITSDHGMNNDGTHGGNLDIERDVAFFVFGDKFSFARVEVEQSGICGLVCEILGVDHDKSFAKELLK</sequence>
<name>A0A5L4IIC6_CAMFE</name>
<evidence type="ECO:0000313" key="1">
    <source>
        <dbReference type="EMBL" id="EAI5407151.1"/>
    </source>
</evidence>
<dbReference type="RefSeq" id="WP_065843748.1">
    <property type="nucleotide sequence ID" value="NZ_AABUZP020000005.1"/>
</dbReference>
<dbReference type="PANTHER" id="PTHR10151:SF120">
    <property type="entry name" value="BIS(5'-ADENOSYL)-TRIPHOSPHATASE"/>
    <property type="match status" value="1"/>
</dbReference>
<evidence type="ECO:0000313" key="4">
    <source>
        <dbReference type="Proteomes" id="UP000557842"/>
    </source>
</evidence>
<dbReference type="GO" id="GO:0016787">
    <property type="term" value="F:hydrolase activity"/>
    <property type="evidence" value="ECO:0007669"/>
    <property type="project" value="UniProtKB-ARBA"/>
</dbReference>
<dbReference type="PANTHER" id="PTHR10151">
    <property type="entry name" value="ECTONUCLEOTIDE PYROPHOSPHATASE/PHOSPHODIESTERASE"/>
    <property type="match status" value="1"/>
</dbReference>
<dbReference type="Pfam" id="PF01663">
    <property type="entry name" value="Phosphodiest"/>
    <property type="match status" value="1"/>
</dbReference>
<evidence type="ECO:0000313" key="2">
    <source>
        <dbReference type="EMBL" id="EAK0452288.1"/>
    </source>
</evidence>
<dbReference type="Proteomes" id="UP000557842">
    <property type="component" value="Unassembled WGS sequence"/>
</dbReference>
<reference evidence="2 4" key="1">
    <citation type="submission" date="2018-05" db="EMBL/GenBank/DDBJ databases">
        <authorList>
            <consortium name="PulseNet: The National Subtyping Network for Foodborne Disease Surveillance"/>
            <person name="Tarr C.L."/>
            <person name="Trees E."/>
            <person name="Katz L.S."/>
            <person name="Carleton-Romer H.A."/>
            <person name="Stroika S."/>
            <person name="Kucerova Z."/>
            <person name="Roache K.F."/>
            <person name="Sabol A.L."/>
            <person name="Besser J."/>
            <person name="Gerner-Smidt P."/>
        </authorList>
    </citation>
    <scope>NUCLEOTIDE SEQUENCE</scope>
    <source>
        <strain evidence="2">2014D-0197</strain>
        <strain evidence="1 4">2016D-0221</strain>
        <strain evidence="3">D4313</strain>
    </source>
</reference>
<dbReference type="InterPro" id="IPR017850">
    <property type="entry name" value="Alkaline_phosphatase_core_sf"/>
</dbReference>
<dbReference type="SUPFAM" id="SSF53649">
    <property type="entry name" value="Alkaline phosphatase-like"/>
    <property type="match status" value="1"/>
</dbReference>
<comment type="caution">
    <text evidence="2">The sequence shown here is derived from an EMBL/GenBank/DDBJ whole genome shotgun (WGS) entry which is preliminary data.</text>
</comment>
<dbReference type="Gene3D" id="3.40.720.10">
    <property type="entry name" value="Alkaline Phosphatase, subunit A"/>
    <property type="match status" value="1"/>
</dbReference>
<accession>A0A5L4IIC6</accession>
<organism evidence="2">
    <name type="scientific">Campylobacter fetus</name>
    <dbReference type="NCBI Taxonomy" id="196"/>
    <lineage>
        <taxon>Bacteria</taxon>
        <taxon>Pseudomonadati</taxon>
        <taxon>Campylobacterota</taxon>
        <taxon>Epsilonproteobacteria</taxon>
        <taxon>Campylobacterales</taxon>
        <taxon>Campylobacteraceae</taxon>
        <taxon>Campylobacter</taxon>
    </lineage>
</organism>
<proteinExistence type="predicted"/>
<dbReference type="EMBL" id="AACCXM010000001">
    <property type="protein sequence ID" value="EAK0467938.1"/>
    <property type="molecule type" value="Genomic_DNA"/>
</dbReference>
<dbReference type="EMBL" id="AABQDW010000001">
    <property type="protein sequence ID" value="EAI5407151.1"/>
    <property type="molecule type" value="Genomic_DNA"/>
</dbReference>
<dbReference type="EMBL" id="AACCXK010000002">
    <property type="protein sequence ID" value="EAK0452288.1"/>
    <property type="molecule type" value="Genomic_DNA"/>
</dbReference>